<dbReference type="PROSITE" id="PS50853">
    <property type="entry name" value="FN3"/>
    <property type="match status" value="1"/>
</dbReference>
<evidence type="ECO:0000256" key="1">
    <source>
        <dbReference type="PROSITE-ProRule" id="PRU00339"/>
    </source>
</evidence>
<protein>
    <recommendedName>
        <fullName evidence="3">Fibronectin type-III domain-containing protein</fullName>
    </recommendedName>
</protein>
<dbReference type="SUPFAM" id="SSF48452">
    <property type="entry name" value="TPR-like"/>
    <property type="match status" value="1"/>
</dbReference>
<dbReference type="SUPFAM" id="SSF49265">
    <property type="entry name" value="Fibronectin type III"/>
    <property type="match status" value="1"/>
</dbReference>
<proteinExistence type="predicted"/>
<dbReference type="InterPro" id="IPR013783">
    <property type="entry name" value="Ig-like_fold"/>
</dbReference>
<evidence type="ECO:0000313" key="4">
    <source>
        <dbReference type="EMBL" id="PCI28695.1"/>
    </source>
</evidence>
<dbReference type="InterPro" id="IPR003961">
    <property type="entry name" value="FN3_dom"/>
</dbReference>
<reference evidence="5" key="1">
    <citation type="submission" date="2017-08" db="EMBL/GenBank/DDBJ databases">
        <title>A dynamic microbial community with high functional redundancy inhabits the cold, oxic subseafloor aquifer.</title>
        <authorList>
            <person name="Tully B.J."/>
            <person name="Wheat C.G."/>
            <person name="Glazer B.T."/>
            <person name="Huber J.A."/>
        </authorList>
    </citation>
    <scope>NUCLEOTIDE SEQUENCE [LARGE SCALE GENOMIC DNA]</scope>
</reference>
<dbReference type="InterPro" id="IPR019734">
    <property type="entry name" value="TPR_rpt"/>
</dbReference>
<dbReference type="PROSITE" id="PS50005">
    <property type="entry name" value="TPR"/>
    <property type="match status" value="1"/>
</dbReference>
<dbReference type="InterPro" id="IPR036116">
    <property type="entry name" value="FN3_sf"/>
</dbReference>
<dbReference type="Gene3D" id="2.60.40.10">
    <property type="entry name" value="Immunoglobulins"/>
    <property type="match status" value="4"/>
</dbReference>
<evidence type="ECO:0000259" key="3">
    <source>
        <dbReference type="PROSITE" id="PS50853"/>
    </source>
</evidence>
<feature type="non-terminal residue" evidence="4">
    <location>
        <position position="1"/>
    </location>
</feature>
<feature type="region of interest" description="Disordered" evidence="2">
    <location>
        <begin position="76"/>
        <end position="103"/>
    </location>
</feature>
<dbReference type="Proteomes" id="UP000218113">
    <property type="component" value="Unassembled WGS sequence"/>
</dbReference>
<sequence length="1602" mass="181758">YELFFDKSSRNQQLLFDYSVAKNEFYVFERRANKKLRAKFFLFKAKQGLRRELTHSAKGRFKDPYAISSARLPSSLVTTESGEQKKTLPASKPAAPQIKIPEPPQVTATTGDGMIDFSWQAQPNTEDYNLYWGNTPFTQLTQAHQIVNVEPGFQHKGLANGKTYYYRLTAKNLKGESQASNLLRLMPLIPVVETPISELLDGIYVEDFLRIRREPKLLVHFGDPSLSQQQVLRRAEALKELNFTQQQQMIALMIAEGESDSVAEALQDQLSQEPENLNLSLSLSKVLYEQGNLSAALNTLNASLGRVSLSARLALNQEIKTSAKKGKSTIKKQSEESFLAGEFYNLGSKLLERKKYKDALTAFQSLFSLSQDFPMVHYYMGQARRGLQQVSQAKDLLLTQGSFNMDEQNSLLTFNTITEVLQDKPDLESIQRVIRLYNNLKHAGVRRKLSEEHVLWQELLLGVEQRRLNGLSDLEIQLAKDFKLDEVQPGQDIYLDFLVKNKGKQKSKEFKVYYQMRHEQGFTLDLGEADRFQALQANGGSIQWNKRVIIPAQAIPGRYQVLAIVEQQGAPEELSLKNNQLASEKTLGVVPAEPDLAISFVSLPQFKLPARGKLDFKIQVKNLGFKKSTPFKLSLLATSQDGEPLLLGESKTMAPLVEKSPALQWSPSFSIPADFQQGDYQFTALIHPAREENNVKNNQTITRFDYQYERPFINLGLLPTQNQDPYSLKPSQIFSSEILLYNRGNIAMDQVVIKYYLQDNQGQLQLLGSQSIKTIKPNDKPLRLEKELPLPLQLSPGSYQVMARVTSADTPFEQATHKNQITLNQIQIQPLIRESHRERDIIALKELLIQKPRELYPYQILLNHYDQMGDQRALVEVAANSLQALPKIQTSEQFNHETQEASKETQGLSELVLKLGESRLQSGQFQDSLQLFELLAIRPDSFLEINHHIGLSQMGLGDYQAAQGSFLRQHQQGPSSKNSEQILAALSKSEELWPLLLAQQALTENNKQPWARIAKPALVEIEQMIRGIREKMNAASFDLDIDIESPTTLTPISPSQKFSLKLLIRNKGTHSSPSGQVMFSLVDGQGNEYNIKSLLSFPSIQGKEHSLQEATFILPPSLTPGKYRMTAQLILEGIDAEPGDNYADTASLYLVDLPDPALIRFNLTPTAIDGEFTFRILGKNHGAGIMSQAKVQLVLFDLKNETRKQLLKILDLERLLPFTESKLLQGVIELPDLSDWEEPAIFAELMTQQREKNKKNNRLVSIEGLRGRTKSFTLFAFDSLKSQIFPGGVLPVQLRLINHKNSVLSGLKADFSLVNERNEINLGSHPIELPAKQHDSKRQQLGVPITLKLKIPDLPLGNYELSVLVQHNQEVQKAQAKALEILQFGQEDLRMEQLYVSKTKLIPGDKLQFRWVAKNLGTGPSSAKRWIAELSGRETLSLGVIEIPVLLPQQRREFKMTQFSLPKDIRFGEYELILRPEKRNNTRQELRFGKKLDVQPIVTLEPFSTQRYTTDQPPRFRWKGQGSFQYRIWFTLDQAQTFTPNEALSLPLKGWTPSSELQPDIATWKVLFLLSENGQKPLYWRVEAIDQTGQRQISRPTQIQFR</sequence>
<evidence type="ECO:0000313" key="5">
    <source>
        <dbReference type="Proteomes" id="UP000218113"/>
    </source>
</evidence>
<dbReference type="InterPro" id="IPR011990">
    <property type="entry name" value="TPR-like_helical_dom_sf"/>
</dbReference>
<evidence type="ECO:0000256" key="2">
    <source>
        <dbReference type="SAM" id="MobiDB-lite"/>
    </source>
</evidence>
<dbReference type="EMBL" id="NVSR01000028">
    <property type="protein sequence ID" value="PCI28695.1"/>
    <property type="molecule type" value="Genomic_DNA"/>
</dbReference>
<dbReference type="Gene3D" id="1.25.40.10">
    <property type="entry name" value="Tetratricopeptide repeat domain"/>
    <property type="match status" value="1"/>
</dbReference>
<feature type="repeat" description="TPR" evidence="1">
    <location>
        <begin position="340"/>
        <end position="373"/>
    </location>
</feature>
<gene>
    <name evidence="4" type="ORF">COB67_05830</name>
</gene>
<comment type="caution">
    <text evidence="4">The sequence shown here is derived from an EMBL/GenBank/DDBJ whole genome shotgun (WGS) entry which is preliminary data.</text>
</comment>
<keyword evidence="1" id="KW-0802">TPR repeat</keyword>
<accession>A0A2A4T6D0</accession>
<dbReference type="CDD" id="cd00063">
    <property type="entry name" value="FN3"/>
    <property type="match status" value="1"/>
</dbReference>
<name>A0A2A4T6D0_9DELT</name>
<organism evidence="4 5">
    <name type="scientific">SAR324 cluster bacterium</name>
    <dbReference type="NCBI Taxonomy" id="2024889"/>
    <lineage>
        <taxon>Bacteria</taxon>
        <taxon>Deltaproteobacteria</taxon>
        <taxon>SAR324 cluster</taxon>
    </lineage>
</organism>
<feature type="domain" description="Fibronectin type-III" evidence="3">
    <location>
        <begin position="100"/>
        <end position="190"/>
    </location>
</feature>